<feature type="chain" id="PRO_5045570494" evidence="2">
    <location>
        <begin position="30"/>
        <end position="303"/>
    </location>
</feature>
<keyword evidence="5" id="KW-1185">Reference proteome</keyword>
<evidence type="ECO:0000313" key="4">
    <source>
        <dbReference type="EMBL" id="MEQ0559742.1"/>
    </source>
</evidence>
<dbReference type="InterPro" id="IPR009003">
    <property type="entry name" value="Peptidase_S1_PA"/>
</dbReference>
<feature type="region of interest" description="Disordered" evidence="1">
    <location>
        <begin position="39"/>
        <end position="86"/>
    </location>
</feature>
<dbReference type="EMBL" id="JBDZYD010000004">
    <property type="protein sequence ID" value="MEQ0559742.1"/>
    <property type="molecule type" value="Genomic_DNA"/>
</dbReference>
<dbReference type="InterPro" id="IPR001314">
    <property type="entry name" value="Peptidase_S1A"/>
</dbReference>
<dbReference type="RefSeq" id="WP_348950048.1">
    <property type="nucleotide sequence ID" value="NZ_JBDZYD010000004.1"/>
</dbReference>
<evidence type="ECO:0000256" key="1">
    <source>
        <dbReference type="SAM" id="MobiDB-lite"/>
    </source>
</evidence>
<dbReference type="SUPFAM" id="SSF50494">
    <property type="entry name" value="Trypsin-like serine proteases"/>
    <property type="match status" value="1"/>
</dbReference>
<proteinExistence type="predicted"/>
<protein>
    <submittedName>
        <fullName evidence="4">Trypsin-like serine protease</fullName>
        <ecNumber evidence="4">3.4.21.-</ecNumber>
    </submittedName>
</protein>
<dbReference type="PROSITE" id="PS50240">
    <property type="entry name" value="TRYPSIN_DOM"/>
    <property type="match status" value="1"/>
</dbReference>
<dbReference type="PANTHER" id="PTHR24260:SF136">
    <property type="entry name" value="GH08193P-RELATED"/>
    <property type="match status" value="1"/>
</dbReference>
<evidence type="ECO:0000313" key="5">
    <source>
        <dbReference type="Proteomes" id="UP001440984"/>
    </source>
</evidence>
<dbReference type="Proteomes" id="UP001440984">
    <property type="component" value="Unassembled WGS sequence"/>
</dbReference>
<dbReference type="InterPro" id="IPR006311">
    <property type="entry name" value="TAT_signal"/>
</dbReference>
<accession>A0ABV0LBR8</accession>
<comment type="caution">
    <text evidence="4">The sequence shown here is derived from an EMBL/GenBank/DDBJ whole genome shotgun (WGS) entry which is preliminary data.</text>
</comment>
<evidence type="ECO:0000256" key="2">
    <source>
        <dbReference type="SAM" id="SignalP"/>
    </source>
</evidence>
<dbReference type="Pfam" id="PF00089">
    <property type="entry name" value="Trypsin"/>
    <property type="match status" value="1"/>
</dbReference>
<dbReference type="PANTHER" id="PTHR24260">
    <property type="match status" value="1"/>
</dbReference>
<keyword evidence="4" id="KW-0378">Hydrolase</keyword>
<dbReference type="PROSITE" id="PS00134">
    <property type="entry name" value="TRYPSIN_HIS"/>
    <property type="match status" value="1"/>
</dbReference>
<dbReference type="PROSITE" id="PS51318">
    <property type="entry name" value="TAT"/>
    <property type="match status" value="1"/>
</dbReference>
<dbReference type="SMART" id="SM00020">
    <property type="entry name" value="Tryp_SPc"/>
    <property type="match status" value="1"/>
</dbReference>
<dbReference type="InterPro" id="IPR051333">
    <property type="entry name" value="CLIP_Serine_Protease"/>
</dbReference>
<dbReference type="InterPro" id="IPR043504">
    <property type="entry name" value="Peptidase_S1_PA_chymotrypsin"/>
</dbReference>
<dbReference type="PRINTS" id="PR00722">
    <property type="entry name" value="CHYMOTRYPSIN"/>
</dbReference>
<feature type="compositionally biased region" description="Low complexity" evidence="1">
    <location>
        <begin position="54"/>
        <end position="79"/>
    </location>
</feature>
<dbReference type="GO" id="GO:0016787">
    <property type="term" value="F:hydrolase activity"/>
    <property type="evidence" value="ECO:0007669"/>
    <property type="project" value="UniProtKB-KW"/>
</dbReference>
<evidence type="ECO:0000259" key="3">
    <source>
        <dbReference type="PROSITE" id="PS50240"/>
    </source>
</evidence>
<reference evidence="4 5" key="1">
    <citation type="submission" date="2024-05" db="EMBL/GenBank/DDBJ databases">
        <authorList>
            <person name="Zhao H."/>
            <person name="Xu Y."/>
            <person name="Lin S."/>
            <person name="Spain J.C."/>
            <person name="Zhou N.-Y."/>
        </authorList>
    </citation>
    <scope>NUCLEOTIDE SEQUENCE [LARGE SCALE GENOMIC DNA]</scope>
    <source>
        <strain evidence="4 5">NEAU-NG30</strain>
    </source>
</reference>
<feature type="domain" description="Peptidase S1" evidence="3">
    <location>
        <begin position="89"/>
        <end position="303"/>
    </location>
</feature>
<dbReference type="Gene3D" id="2.40.10.10">
    <property type="entry name" value="Trypsin-like serine proteases"/>
    <property type="match status" value="1"/>
</dbReference>
<sequence>MRTSSERRRRFRARAMAVAVLAGAGVAFAHTATGPATAGPGPVLAAGPGGHSLPDPAAPAGTATNPATNPAENPTENPAKNTAPNPILPFNAKLVSDDIPVPGGGVRSGACSGSLIAPRWVITAGHCFHDVNEVRVGGRPQYTMTVTVGKLKDSDPGGHTAEVVDVRQSPVNDLALAELSTPVEDVVPVRLPGTRPTVGEQLQFAGWGSHSATVLGPSDHLKRGRFRVSAVDATTLEALPVGTRTVENGPCPEDSGGPFFVSDDDHTGTLVAIVNTGPPCPGPGAETIARVDVVAGWIREQIG</sequence>
<name>A0ABV0LBR8_9PSEU</name>
<gene>
    <name evidence="4" type="ORF">ABJI51_11710</name>
</gene>
<dbReference type="InterPro" id="IPR018114">
    <property type="entry name" value="TRYPSIN_HIS"/>
</dbReference>
<dbReference type="InterPro" id="IPR001254">
    <property type="entry name" value="Trypsin_dom"/>
</dbReference>
<dbReference type="EC" id="3.4.21.-" evidence="4"/>
<feature type="signal peptide" evidence="2">
    <location>
        <begin position="1"/>
        <end position="29"/>
    </location>
</feature>
<organism evidence="4 5">
    <name type="scientific">Amycolatopsis melonis</name>
    <dbReference type="NCBI Taxonomy" id="3156488"/>
    <lineage>
        <taxon>Bacteria</taxon>
        <taxon>Bacillati</taxon>
        <taxon>Actinomycetota</taxon>
        <taxon>Actinomycetes</taxon>
        <taxon>Pseudonocardiales</taxon>
        <taxon>Pseudonocardiaceae</taxon>
        <taxon>Amycolatopsis</taxon>
    </lineage>
</organism>
<keyword evidence="2" id="KW-0732">Signal</keyword>